<evidence type="ECO:0000313" key="2">
    <source>
        <dbReference type="Proteomes" id="UP000244152"/>
    </source>
</evidence>
<comment type="caution">
    <text evidence="1">The sequence shown here is derived from an EMBL/GenBank/DDBJ whole genome shotgun (WGS) entry which is preliminary data.</text>
</comment>
<dbReference type="EMBL" id="QAOK01000022">
    <property type="protein sequence ID" value="PTQ79810.1"/>
    <property type="molecule type" value="Genomic_DNA"/>
</dbReference>
<evidence type="ECO:0000313" key="1">
    <source>
        <dbReference type="EMBL" id="PTQ79810.1"/>
    </source>
</evidence>
<sequence>MDNSERLVEQYLIGLNRGAVIFEPDGNIPPDFSIAGSIGVEVRRLNQNFEYEDGSAEGLETLAIPLWQRLHRFLPTIGPSINGESWFVGTDFRRPIGRWAPLWTRIRRELVAFMVAPHRKQCTLSVTANFQLDLIRASKDHGSFFLLGASSDGDSGGWVMGEVGRNLQLCIAEKEKKIAPYRAKYSEWWLVLPDHIDFGVDPEDHEKYRTWIVPSLSHSFAKIVLLDPHNHHRRFEI</sequence>
<gene>
    <name evidence="1" type="ORF">C8R21_12214</name>
</gene>
<accession>A0A2T5I7K7</accession>
<proteinExistence type="predicted"/>
<name>A0A2T5I7K7_9PROT</name>
<dbReference type="RefSeq" id="WP_107762803.1">
    <property type="nucleotide sequence ID" value="NZ_QAOK01000022.1"/>
</dbReference>
<protein>
    <submittedName>
        <fullName evidence="1">Uncharacterized protein</fullName>
    </submittedName>
</protein>
<dbReference type="AlphaFoldDB" id="A0A2T5I7K7"/>
<organism evidence="1 2">
    <name type="scientific">Nitrosospira multiformis</name>
    <dbReference type="NCBI Taxonomy" id="1231"/>
    <lineage>
        <taxon>Bacteria</taxon>
        <taxon>Pseudomonadati</taxon>
        <taxon>Pseudomonadota</taxon>
        <taxon>Betaproteobacteria</taxon>
        <taxon>Nitrosomonadales</taxon>
        <taxon>Nitrosomonadaceae</taxon>
        <taxon>Nitrosospira</taxon>
    </lineage>
</organism>
<reference evidence="1 2" key="1">
    <citation type="submission" date="2018-04" db="EMBL/GenBank/DDBJ databases">
        <title>Active sludge and wastewater microbial communities from Klosterneuburg, Austria.</title>
        <authorList>
            <person name="Wagner M."/>
        </authorList>
    </citation>
    <scope>NUCLEOTIDE SEQUENCE [LARGE SCALE GENOMIC DNA]</scope>
    <source>
        <strain evidence="1 2">Nl12</strain>
    </source>
</reference>
<dbReference type="Proteomes" id="UP000244152">
    <property type="component" value="Unassembled WGS sequence"/>
</dbReference>